<sequence length="305" mass="33173">MLVCGTLASTNNNNNGISHNPQHPPPQQQTTDTFLPYERGPHNTTHVFLSKATTLGLEENIDVYLPTQPGAHKVAYFIDSFGGILPGASYSVMTEHMASHGLAVVVFWSLTLPLSNLEKLEILKRVFDWTDLNINRVLHNHGVSEDVTLDLQNILMVCHSAGCQLVVDYMKEGCREVKGQALLSPVDGGLDGDGGVAFAITPGTTLNYATPSLVMPCGLDDVTSVGGFPCGPEHLSNARFYEALNPTSPRWGINATEFGHGDFLDPAFQHAIEAGNVCGWNHEATEEELDAYRRYIAGQLVTFHT</sequence>
<dbReference type="AlphaFoldDB" id="A0AAE1UQY0"/>
<proteinExistence type="predicted"/>
<protein>
    <recommendedName>
        <fullName evidence="4">Chlorophyllase</fullName>
    </recommendedName>
</protein>
<dbReference type="Gene3D" id="3.40.50.1820">
    <property type="entry name" value="alpha/beta hydrolase"/>
    <property type="match status" value="1"/>
</dbReference>
<reference evidence="2" key="1">
    <citation type="submission" date="2023-11" db="EMBL/GenBank/DDBJ databases">
        <title>Genome assemblies of two species of porcelain crab, Petrolisthes cinctipes and Petrolisthes manimaculis (Anomura: Porcellanidae).</title>
        <authorList>
            <person name="Angst P."/>
        </authorList>
    </citation>
    <scope>NUCLEOTIDE SEQUENCE</scope>
    <source>
        <strain evidence="2">PB745_02</strain>
        <tissue evidence="2">Gill</tissue>
    </source>
</reference>
<dbReference type="InterPro" id="IPR029058">
    <property type="entry name" value="AB_hydrolase_fold"/>
</dbReference>
<feature type="non-terminal residue" evidence="2">
    <location>
        <position position="1"/>
    </location>
</feature>
<comment type="caution">
    <text evidence="2">The sequence shown here is derived from an EMBL/GenBank/DDBJ whole genome shotgun (WGS) entry which is preliminary data.</text>
</comment>
<dbReference type="Proteomes" id="UP001292094">
    <property type="component" value="Unassembled WGS sequence"/>
</dbReference>
<organism evidence="2 3">
    <name type="scientific">Petrolisthes manimaculis</name>
    <dbReference type="NCBI Taxonomy" id="1843537"/>
    <lineage>
        <taxon>Eukaryota</taxon>
        <taxon>Metazoa</taxon>
        <taxon>Ecdysozoa</taxon>
        <taxon>Arthropoda</taxon>
        <taxon>Crustacea</taxon>
        <taxon>Multicrustacea</taxon>
        <taxon>Malacostraca</taxon>
        <taxon>Eumalacostraca</taxon>
        <taxon>Eucarida</taxon>
        <taxon>Decapoda</taxon>
        <taxon>Pleocyemata</taxon>
        <taxon>Anomura</taxon>
        <taxon>Galatheoidea</taxon>
        <taxon>Porcellanidae</taxon>
        <taxon>Petrolisthes</taxon>
    </lineage>
</organism>
<feature type="region of interest" description="Disordered" evidence="1">
    <location>
        <begin position="11"/>
        <end position="30"/>
    </location>
</feature>
<evidence type="ECO:0000313" key="2">
    <source>
        <dbReference type="EMBL" id="KAK4327515.1"/>
    </source>
</evidence>
<evidence type="ECO:0008006" key="4">
    <source>
        <dbReference type="Google" id="ProtNLM"/>
    </source>
</evidence>
<evidence type="ECO:0000256" key="1">
    <source>
        <dbReference type="SAM" id="MobiDB-lite"/>
    </source>
</evidence>
<dbReference type="PANTHER" id="PTHR33428:SF14">
    <property type="entry name" value="CARBOXYLESTERASE TYPE B DOMAIN-CONTAINING PROTEIN"/>
    <property type="match status" value="1"/>
</dbReference>
<name>A0AAE1UQY0_9EUCA</name>
<evidence type="ECO:0000313" key="3">
    <source>
        <dbReference type="Proteomes" id="UP001292094"/>
    </source>
</evidence>
<dbReference type="Pfam" id="PF07224">
    <property type="entry name" value="Chlorophyllase"/>
    <property type="match status" value="1"/>
</dbReference>
<dbReference type="PANTHER" id="PTHR33428">
    <property type="entry name" value="CHLOROPHYLLASE-2, CHLOROPLASTIC"/>
    <property type="match status" value="1"/>
</dbReference>
<accession>A0AAE1UQY0</accession>
<gene>
    <name evidence="2" type="ORF">Pmani_001996</name>
</gene>
<keyword evidence="3" id="KW-1185">Reference proteome</keyword>
<dbReference type="InterPro" id="IPR017395">
    <property type="entry name" value="Chlorophyllase-like"/>
</dbReference>
<dbReference type="EMBL" id="JAWZYT010000143">
    <property type="protein sequence ID" value="KAK4327515.1"/>
    <property type="molecule type" value="Genomic_DNA"/>
</dbReference>
<dbReference type="SUPFAM" id="SSF53474">
    <property type="entry name" value="alpha/beta-Hydrolases"/>
    <property type="match status" value="1"/>
</dbReference>